<dbReference type="EMBL" id="UOGI01000377">
    <property type="protein sequence ID" value="VAX34726.1"/>
    <property type="molecule type" value="Genomic_DNA"/>
</dbReference>
<reference evidence="1" key="1">
    <citation type="submission" date="2018-06" db="EMBL/GenBank/DDBJ databases">
        <authorList>
            <person name="Zhirakovskaya E."/>
        </authorList>
    </citation>
    <scope>NUCLEOTIDE SEQUENCE</scope>
</reference>
<dbReference type="AlphaFoldDB" id="A0A3B1CVU5"/>
<gene>
    <name evidence="1" type="ORF">MNBD_NITROSPIRAE03-1684</name>
</gene>
<protein>
    <recommendedName>
        <fullName evidence="2">Pterin-binding domain-containing protein</fullName>
    </recommendedName>
</protein>
<dbReference type="InterPro" id="IPR011005">
    <property type="entry name" value="Dihydropteroate_synth-like_sf"/>
</dbReference>
<evidence type="ECO:0000313" key="1">
    <source>
        <dbReference type="EMBL" id="VAX34726.1"/>
    </source>
</evidence>
<proteinExistence type="predicted"/>
<organism evidence="1">
    <name type="scientific">hydrothermal vent metagenome</name>
    <dbReference type="NCBI Taxonomy" id="652676"/>
    <lineage>
        <taxon>unclassified sequences</taxon>
        <taxon>metagenomes</taxon>
        <taxon>ecological metagenomes</taxon>
    </lineage>
</organism>
<accession>A0A3B1CVU5</accession>
<evidence type="ECO:0008006" key="2">
    <source>
        <dbReference type="Google" id="ProtNLM"/>
    </source>
</evidence>
<name>A0A3B1CVU5_9ZZZZ</name>
<sequence>MIVIAENLNTRNMAYMKAVTDFDPETIKRLSGELVNAGADIINIQCSLDGSGDEEMLPKVSAGLDENLKSRVNSSCITYMAGAGLDAALVDILDTEIMKTVYLIRSFRDEIIFSEADLEGTK</sequence>
<dbReference type="SUPFAM" id="SSF51717">
    <property type="entry name" value="Dihydropteroate synthetase-like"/>
    <property type="match status" value="1"/>
</dbReference>